<comment type="subcellular location">
    <subcellularLocation>
        <location evidence="1">Membrane</location>
        <topology evidence="1">Multi-pass membrane protein</topology>
    </subcellularLocation>
</comment>
<proteinExistence type="predicted"/>
<dbReference type="InterPro" id="IPR029095">
    <property type="entry name" value="NarX-like_N"/>
</dbReference>
<dbReference type="Gene3D" id="1.10.10.10">
    <property type="entry name" value="Winged helix-like DNA-binding domain superfamily/Winged helix DNA-binding domain"/>
    <property type="match status" value="1"/>
</dbReference>
<name>A0ABU8VG14_9BURK</name>
<reference evidence="6 7" key="1">
    <citation type="submission" date="2024-03" db="EMBL/GenBank/DDBJ databases">
        <title>Novel species of the genus Variovorax.</title>
        <authorList>
            <person name="Liu Q."/>
            <person name="Xin Y.-H."/>
        </authorList>
    </citation>
    <scope>NUCLEOTIDE SEQUENCE [LARGE SCALE GENOMIC DNA]</scope>
    <source>
        <strain evidence="6 7">KACC 18899</strain>
    </source>
</reference>
<dbReference type="Pfam" id="PF03861">
    <property type="entry name" value="ANTAR"/>
    <property type="match status" value="1"/>
</dbReference>
<keyword evidence="3" id="KW-1133">Transmembrane helix</keyword>
<keyword evidence="4" id="KW-0472">Membrane</keyword>
<dbReference type="SUPFAM" id="SSF52172">
    <property type="entry name" value="CheY-like"/>
    <property type="match status" value="1"/>
</dbReference>
<dbReference type="InterPro" id="IPR005561">
    <property type="entry name" value="ANTAR"/>
</dbReference>
<evidence type="ECO:0000256" key="4">
    <source>
        <dbReference type="ARBA" id="ARBA00023136"/>
    </source>
</evidence>
<dbReference type="PROSITE" id="PS50921">
    <property type="entry name" value="ANTAR"/>
    <property type="match status" value="1"/>
</dbReference>
<dbReference type="RefSeq" id="WP_340357999.1">
    <property type="nucleotide sequence ID" value="NZ_JBBKZU010000006.1"/>
</dbReference>
<protein>
    <submittedName>
        <fullName evidence="6">Type IV pili methyl-accepting chemotaxis transducer N-terminal domain-containing protein</fullName>
    </submittedName>
</protein>
<evidence type="ECO:0000256" key="2">
    <source>
        <dbReference type="ARBA" id="ARBA00022692"/>
    </source>
</evidence>
<dbReference type="Proteomes" id="UP001365846">
    <property type="component" value="Unassembled WGS sequence"/>
</dbReference>
<evidence type="ECO:0000313" key="7">
    <source>
        <dbReference type="Proteomes" id="UP001365846"/>
    </source>
</evidence>
<keyword evidence="7" id="KW-1185">Reference proteome</keyword>
<sequence length="428" mass="45967">MFAVNPLLVVLSSESAGLPDALQRVLGDGVDFSVIARATPETMLSQAAALGSCEIVAFMQDGVQDLLDALEAGGGVLSSPLSVVSDPLERDVHEKLAALGVHAWMPIESLDAPSFEALLSRARARWARESALRTELDALRTRFDERKWIDRAKGLLMAARGIGEDEAFGLLRGAAMHANLRLGEVSRSVVEASRWADAINRAGQLRMLSQRLVRLSAQALAGIDAKRARVLRTQSTERVQDNFVHLAALELDEAGSHALAEARAAWNALDVALGARIAPPALAEIDGRADALLLAAEALTGALEISGARRALRIVNICGRQRMRAQRLAKDALLASTLSSSASRERLAPTMGEFESALLELEQAPLSSPDIRAALASARDEWLRLVRGVREIDSAEGRAALVRSSDALVETFDQLTASYEHSLQVLMS</sequence>
<gene>
    <name evidence="6" type="ORF">WKW77_15555</name>
</gene>
<dbReference type="SMART" id="SM01012">
    <property type="entry name" value="ANTAR"/>
    <property type="match status" value="1"/>
</dbReference>
<evidence type="ECO:0000259" key="5">
    <source>
        <dbReference type="PROSITE" id="PS50921"/>
    </source>
</evidence>
<dbReference type="EMBL" id="JBBKZU010000006">
    <property type="protein sequence ID" value="MEJ8812500.1"/>
    <property type="molecule type" value="Genomic_DNA"/>
</dbReference>
<comment type="caution">
    <text evidence="6">The sequence shown here is derived from an EMBL/GenBank/DDBJ whole genome shotgun (WGS) entry which is preliminary data.</text>
</comment>
<organism evidence="6 7">
    <name type="scientific">Variovorax ureilyticus</name>
    <dbReference type="NCBI Taxonomy" id="1836198"/>
    <lineage>
        <taxon>Bacteria</taxon>
        <taxon>Pseudomonadati</taxon>
        <taxon>Pseudomonadota</taxon>
        <taxon>Betaproteobacteria</taxon>
        <taxon>Burkholderiales</taxon>
        <taxon>Comamonadaceae</taxon>
        <taxon>Variovorax</taxon>
    </lineage>
</organism>
<keyword evidence="2" id="KW-0812">Transmembrane</keyword>
<evidence type="ECO:0000313" key="6">
    <source>
        <dbReference type="EMBL" id="MEJ8812500.1"/>
    </source>
</evidence>
<evidence type="ECO:0000256" key="3">
    <source>
        <dbReference type="ARBA" id="ARBA00022989"/>
    </source>
</evidence>
<dbReference type="Pfam" id="PF13675">
    <property type="entry name" value="PilJ"/>
    <property type="match status" value="2"/>
</dbReference>
<dbReference type="InterPro" id="IPR011006">
    <property type="entry name" value="CheY-like_superfamily"/>
</dbReference>
<feature type="domain" description="ANTAR" evidence="5">
    <location>
        <begin position="129"/>
        <end position="190"/>
    </location>
</feature>
<dbReference type="InterPro" id="IPR036388">
    <property type="entry name" value="WH-like_DNA-bd_sf"/>
</dbReference>
<evidence type="ECO:0000256" key="1">
    <source>
        <dbReference type="ARBA" id="ARBA00004141"/>
    </source>
</evidence>
<accession>A0ABU8VG14</accession>